<feature type="coiled-coil region" evidence="5">
    <location>
        <begin position="182"/>
        <end position="209"/>
    </location>
</feature>
<evidence type="ECO:0000256" key="5">
    <source>
        <dbReference type="SAM" id="Coils"/>
    </source>
</evidence>
<dbReference type="Pfam" id="PF00651">
    <property type="entry name" value="BTB"/>
    <property type="match status" value="1"/>
</dbReference>
<dbReference type="SUPFAM" id="SSF52540">
    <property type="entry name" value="P-loop containing nucleoside triphosphate hydrolases"/>
    <property type="match status" value="1"/>
</dbReference>
<dbReference type="GO" id="GO:0007188">
    <property type="term" value="P:adenylate cyclase-modulating G protein-coupled receptor signaling pathway"/>
    <property type="evidence" value="ECO:0007669"/>
    <property type="project" value="TreeGrafter"/>
</dbReference>
<keyword evidence="5" id="KW-0175">Coiled coil</keyword>
<evidence type="ECO:0000256" key="4">
    <source>
        <dbReference type="ARBA" id="ARBA00023224"/>
    </source>
</evidence>
<evidence type="ECO:0000256" key="1">
    <source>
        <dbReference type="ARBA" id="ARBA00022723"/>
    </source>
</evidence>
<dbReference type="OrthoDB" id="6359816at2759"/>
<feature type="domain" description="BTB" evidence="7">
    <location>
        <begin position="270"/>
        <end position="336"/>
    </location>
</feature>
<dbReference type="CDD" id="cd18186">
    <property type="entry name" value="BTB_POZ_ZBTB_KLHL-like"/>
    <property type="match status" value="1"/>
</dbReference>
<evidence type="ECO:0000256" key="2">
    <source>
        <dbReference type="ARBA" id="ARBA00022741"/>
    </source>
</evidence>
<reference evidence="8" key="1">
    <citation type="submission" date="2022-10" db="EMBL/GenBank/DDBJ databases">
        <title>Novel sulphate-reducing endosymbionts in the free-living metamonad Anaeramoeba.</title>
        <authorList>
            <person name="Jerlstrom-Hultqvist J."/>
            <person name="Cepicka I."/>
            <person name="Gallot-Lavallee L."/>
            <person name="Salas-Leiva D."/>
            <person name="Curtis B.A."/>
            <person name="Zahonova K."/>
            <person name="Pipaliya S."/>
            <person name="Dacks J."/>
            <person name="Roger A.J."/>
        </authorList>
    </citation>
    <scope>NUCLEOTIDE SEQUENCE</scope>
    <source>
        <strain evidence="8">BMAN</strain>
    </source>
</reference>
<dbReference type="InterPro" id="IPR001019">
    <property type="entry name" value="Gprotein_alpha_su"/>
</dbReference>
<dbReference type="InterPro" id="IPR027417">
    <property type="entry name" value="P-loop_NTPase"/>
</dbReference>
<evidence type="ECO:0000313" key="8">
    <source>
        <dbReference type="EMBL" id="KAJ5080666.1"/>
    </source>
</evidence>
<dbReference type="Gene3D" id="3.40.50.300">
    <property type="entry name" value="P-loop containing nucleotide triphosphate hydrolases"/>
    <property type="match status" value="1"/>
</dbReference>
<organism evidence="8 9">
    <name type="scientific">Anaeramoeba ignava</name>
    <name type="common">Anaerobic marine amoeba</name>
    <dbReference type="NCBI Taxonomy" id="1746090"/>
    <lineage>
        <taxon>Eukaryota</taxon>
        <taxon>Metamonada</taxon>
        <taxon>Anaeramoebidae</taxon>
        <taxon>Anaeramoeba</taxon>
    </lineage>
</organism>
<dbReference type="Gene3D" id="3.30.710.10">
    <property type="entry name" value="Potassium Channel Kv1.1, Chain A"/>
    <property type="match status" value="2"/>
</dbReference>
<dbReference type="FunFam" id="3.40.50.300:FF:000692">
    <property type="entry name" value="Guanine nucleotide-binding protein subunit alpha"/>
    <property type="match status" value="1"/>
</dbReference>
<keyword evidence="1" id="KW-0479">Metal-binding</keyword>
<keyword evidence="4" id="KW-0807">Transducer</keyword>
<name>A0A9Q0RH02_ANAIG</name>
<dbReference type="PROSITE" id="PS50097">
    <property type="entry name" value="BTB"/>
    <property type="match status" value="1"/>
</dbReference>
<dbReference type="EMBL" id="JAPDFW010000004">
    <property type="protein sequence ID" value="KAJ5080666.1"/>
    <property type="molecule type" value="Genomic_DNA"/>
</dbReference>
<feature type="region of interest" description="Disordered" evidence="6">
    <location>
        <begin position="130"/>
        <end position="150"/>
    </location>
</feature>
<dbReference type="GO" id="GO:0031683">
    <property type="term" value="F:G-protein beta/gamma-subunit complex binding"/>
    <property type="evidence" value="ECO:0007669"/>
    <property type="project" value="InterPro"/>
</dbReference>
<dbReference type="AlphaFoldDB" id="A0A9Q0RH02"/>
<dbReference type="GO" id="GO:0005834">
    <property type="term" value="C:heterotrimeric G-protein complex"/>
    <property type="evidence" value="ECO:0007669"/>
    <property type="project" value="TreeGrafter"/>
</dbReference>
<protein>
    <submittedName>
        <fullName evidence="8">Guanine nucleotide-binding protein alpha-4 subunit-related</fullName>
    </submittedName>
</protein>
<dbReference type="GO" id="GO:0046872">
    <property type="term" value="F:metal ion binding"/>
    <property type="evidence" value="ECO:0007669"/>
    <property type="project" value="UniProtKB-KW"/>
</dbReference>
<dbReference type="PROSITE" id="PS51882">
    <property type="entry name" value="G_ALPHA"/>
    <property type="match status" value="1"/>
</dbReference>
<evidence type="ECO:0000256" key="6">
    <source>
        <dbReference type="SAM" id="MobiDB-lite"/>
    </source>
</evidence>
<evidence type="ECO:0000256" key="3">
    <source>
        <dbReference type="ARBA" id="ARBA00023134"/>
    </source>
</evidence>
<dbReference type="InterPro" id="IPR011333">
    <property type="entry name" value="SKP1/BTB/POZ_sf"/>
</dbReference>
<dbReference type="Pfam" id="PF00503">
    <property type="entry name" value="G-alpha"/>
    <property type="match status" value="1"/>
</dbReference>
<sequence length="365" mass="43283">MDMKAVFIFVSLSDYCKVLMEDKNINALSEEIKLVEELKTSKFFNDVPFLIFFSKIDLFLQRINKFPLSNYFPEYQGKNYMDALEFIINKFLDDKTKTEKIKRYFIVNLLDNFQIETVLEKCANYLTTKNEKNQPKEEEKKDYLEEEQENDMNPLSEDYLNLFQRQEFCDFELKTKDSIINLHSLILKMRLKEEEIKKLEKISLNLQKKQVIPLINFIYSGEITFDLNGFNSILPILEKLDLDQKWILEKKFPNGFIEDLKKLFNDKENADFTIIANNSRFIIHKLVLCARSGLFRGMFLNVIDDSNQVSEYTGKSNKALDKLIQYFYLGKFDSKLNSKISQELNDSVDYYQLNPKCNLDFQKKN</sequence>
<dbReference type="SUPFAM" id="SSF54695">
    <property type="entry name" value="POZ domain"/>
    <property type="match status" value="2"/>
</dbReference>
<dbReference type="GO" id="GO:0005737">
    <property type="term" value="C:cytoplasm"/>
    <property type="evidence" value="ECO:0007669"/>
    <property type="project" value="TreeGrafter"/>
</dbReference>
<feature type="compositionally biased region" description="Basic and acidic residues" evidence="6">
    <location>
        <begin position="130"/>
        <end position="143"/>
    </location>
</feature>
<comment type="caution">
    <text evidence="8">The sequence shown here is derived from an EMBL/GenBank/DDBJ whole genome shotgun (WGS) entry which is preliminary data.</text>
</comment>
<keyword evidence="2" id="KW-0547">Nucleotide-binding</keyword>
<evidence type="ECO:0000259" key="7">
    <source>
        <dbReference type="PROSITE" id="PS50097"/>
    </source>
</evidence>
<dbReference type="PANTHER" id="PTHR10218:SF302">
    <property type="entry name" value="GUANINE NUCLEOTIDE-BINDING PROTEIN ALPHA-5 SUBUNIT"/>
    <property type="match status" value="1"/>
</dbReference>
<dbReference type="GO" id="GO:0003924">
    <property type="term" value="F:GTPase activity"/>
    <property type="evidence" value="ECO:0007669"/>
    <property type="project" value="InterPro"/>
</dbReference>
<proteinExistence type="predicted"/>
<gene>
    <name evidence="8" type="ORF">M0811_13850</name>
</gene>
<dbReference type="InterPro" id="IPR000210">
    <property type="entry name" value="BTB/POZ_dom"/>
</dbReference>
<evidence type="ECO:0000313" key="9">
    <source>
        <dbReference type="Proteomes" id="UP001149090"/>
    </source>
</evidence>
<keyword evidence="9" id="KW-1185">Reference proteome</keyword>
<dbReference type="GO" id="GO:0005525">
    <property type="term" value="F:GTP binding"/>
    <property type="evidence" value="ECO:0007669"/>
    <property type="project" value="UniProtKB-KW"/>
</dbReference>
<dbReference type="PANTHER" id="PTHR10218">
    <property type="entry name" value="GTP-BINDING PROTEIN ALPHA SUBUNIT"/>
    <property type="match status" value="1"/>
</dbReference>
<keyword evidence="3" id="KW-0342">GTP-binding</keyword>
<accession>A0A9Q0RH02</accession>
<dbReference type="GO" id="GO:0001664">
    <property type="term" value="F:G protein-coupled receptor binding"/>
    <property type="evidence" value="ECO:0007669"/>
    <property type="project" value="TreeGrafter"/>
</dbReference>
<dbReference type="Proteomes" id="UP001149090">
    <property type="component" value="Unassembled WGS sequence"/>
</dbReference>